<evidence type="ECO:0000256" key="6">
    <source>
        <dbReference type="SAM" id="Phobius"/>
    </source>
</evidence>
<name>Q0USZ0_PHANO</name>
<dbReference type="GO" id="GO:0016020">
    <property type="term" value="C:membrane"/>
    <property type="evidence" value="ECO:0007669"/>
    <property type="project" value="UniProtKB-SubCell"/>
</dbReference>
<dbReference type="InterPro" id="IPR049326">
    <property type="entry name" value="Rhodopsin_dom_fungi"/>
</dbReference>
<dbReference type="Pfam" id="PF20684">
    <property type="entry name" value="Fung_rhodopsin"/>
    <property type="match status" value="1"/>
</dbReference>
<dbReference type="EMBL" id="CH445331">
    <property type="protein sequence ID" value="EAT87515.2"/>
    <property type="molecule type" value="Genomic_DNA"/>
</dbReference>
<gene>
    <name evidence="8" type="ORF">SNOG_05124</name>
</gene>
<dbReference type="GeneID" id="5972409"/>
<feature type="transmembrane region" description="Helical" evidence="6">
    <location>
        <begin position="146"/>
        <end position="172"/>
    </location>
</feature>
<evidence type="ECO:0000256" key="4">
    <source>
        <dbReference type="ARBA" id="ARBA00023136"/>
    </source>
</evidence>
<dbReference type="Proteomes" id="UP000001055">
    <property type="component" value="Unassembled WGS sequence"/>
</dbReference>
<dbReference type="KEGG" id="pno:SNOG_05124"/>
<evidence type="ECO:0000256" key="1">
    <source>
        <dbReference type="ARBA" id="ARBA00004141"/>
    </source>
</evidence>
<keyword evidence="4 6" id="KW-0472">Membrane</keyword>
<evidence type="ECO:0000313" key="8">
    <source>
        <dbReference type="EMBL" id="EAT87515.2"/>
    </source>
</evidence>
<comment type="similarity">
    <text evidence="5">Belongs to the SAT4 family.</text>
</comment>
<evidence type="ECO:0000256" key="5">
    <source>
        <dbReference type="ARBA" id="ARBA00038359"/>
    </source>
</evidence>
<reference evidence="9" key="1">
    <citation type="journal article" date="2007" name="Plant Cell">
        <title>Dothideomycete-plant interactions illuminated by genome sequencing and EST analysis of the wheat pathogen Stagonospora nodorum.</title>
        <authorList>
            <person name="Hane J.K."/>
            <person name="Lowe R.G."/>
            <person name="Solomon P.S."/>
            <person name="Tan K.C."/>
            <person name="Schoch C.L."/>
            <person name="Spatafora J.W."/>
            <person name="Crous P.W."/>
            <person name="Kodira C."/>
            <person name="Birren B.W."/>
            <person name="Galagan J.E."/>
            <person name="Torriani S.F."/>
            <person name="McDonald B.A."/>
            <person name="Oliver R.P."/>
        </authorList>
    </citation>
    <scope>NUCLEOTIDE SEQUENCE [LARGE SCALE GENOMIC DNA]</scope>
    <source>
        <strain evidence="9">SN15 / ATCC MYA-4574 / FGSC 10173</strain>
    </source>
</reference>
<proteinExistence type="inferred from homology"/>
<comment type="subcellular location">
    <subcellularLocation>
        <location evidence="1">Membrane</location>
        <topology evidence="1">Multi-pass membrane protein</topology>
    </subcellularLocation>
</comment>
<evidence type="ECO:0000313" key="9">
    <source>
        <dbReference type="Proteomes" id="UP000001055"/>
    </source>
</evidence>
<dbReference type="RefSeq" id="XP_001795534.1">
    <property type="nucleotide sequence ID" value="XM_001795482.1"/>
</dbReference>
<keyword evidence="3 6" id="KW-1133">Transmembrane helix</keyword>
<sequence length="272" mass="30871">MDQFEMYLKYLRIFKSGIMRWVCITLIAIVSLWGLAFMFVGWFPCFPIRGAWQRNIGAKCYGFGLGNVNEFIMIFKIHSSSNMVLDVLVFLTPMVIFRTPTLKIKNLVAMAGVFTCGAIVVGISIWRLYVISNTQAATYPYLDFTWWSPIMIVLSCLEIDLAIICASMPIFWPIIEKSLAAIFVSYEVDVTEERVQDEYGLAYELEHTKSAGQQSLRSVSGTSMEGLTMTTEEDTNRVPKFSVGRDPLEQDTRAVTGFQASVETRPKPKWEI</sequence>
<dbReference type="AlphaFoldDB" id="Q0USZ0"/>
<evidence type="ECO:0000259" key="7">
    <source>
        <dbReference type="Pfam" id="PF20684"/>
    </source>
</evidence>
<evidence type="ECO:0000256" key="2">
    <source>
        <dbReference type="ARBA" id="ARBA00022692"/>
    </source>
</evidence>
<organism evidence="8 9">
    <name type="scientific">Phaeosphaeria nodorum (strain SN15 / ATCC MYA-4574 / FGSC 10173)</name>
    <name type="common">Glume blotch fungus</name>
    <name type="synonym">Parastagonospora nodorum</name>
    <dbReference type="NCBI Taxonomy" id="321614"/>
    <lineage>
        <taxon>Eukaryota</taxon>
        <taxon>Fungi</taxon>
        <taxon>Dikarya</taxon>
        <taxon>Ascomycota</taxon>
        <taxon>Pezizomycotina</taxon>
        <taxon>Dothideomycetes</taxon>
        <taxon>Pleosporomycetidae</taxon>
        <taxon>Pleosporales</taxon>
        <taxon>Pleosporineae</taxon>
        <taxon>Phaeosphaeriaceae</taxon>
        <taxon>Parastagonospora</taxon>
    </lineage>
</organism>
<evidence type="ECO:0000256" key="3">
    <source>
        <dbReference type="ARBA" id="ARBA00022989"/>
    </source>
</evidence>
<feature type="transmembrane region" description="Helical" evidence="6">
    <location>
        <begin position="21"/>
        <end position="43"/>
    </location>
</feature>
<protein>
    <recommendedName>
        <fullName evidence="7">Rhodopsin domain-containing protein</fullName>
    </recommendedName>
</protein>
<dbReference type="PANTHER" id="PTHR33048">
    <property type="entry name" value="PTH11-LIKE INTEGRAL MEMBRANE PROTEIN (AFU_ORTHOLOGUE AFUA_5G11245)"/>
    <property type="match status" value="1"/>
</dbReference>
<dbReference type="eggNOG" id="ENOG502SNIC">
    <property type="taxonomic scope" value="Eukaryota"/>
</dbReference>
<accession>Q0USZ0</accession>
<feature type="domain" description="Rhodopsin" evidence="7">
    <location>
        <begin position="8"/>
        <end position="176"/>
    </location>
</feature>
<dbReference type="HOGENOM" id="CLU_028200_9_0_1"/>
<keyword evidence="2 6" id="KW-0812">Transmembrane</keyword>
<dbReference type="PANTHER" id="PTHR33048:SF47">
    <property type="entry name" value="INTEGRAL MEMBRANE PROTEIN-RELATED"/>
    <property type="match status" value="1"/>
</dbReference>
<dbReference type="InterPro" id="IPR052337">
    <property type="entry name" value="SAT4-like"/>
</dbReference>
<dbReference type="VEuPathDB" id="FungiDB:JI435_051240"/>
<feature type="transmembrane region" description="Helical" evidence="6">
    <location>
        <begin position="107"/>
        <end position="126"/>
    </location>
</feature>
<dbReference type="InParanoid" id="Q0USZ0"/>